<evidence type="ECO:0000313" key="2">
    <source>
        <dbReference type="Proteomes" id="UP000199120"/>
    </source>
</evidence>
<dbReference type="AlphaFoldDB" id="A0A1H7KZJ5"/>
<keyword evidence="2" id="KW-1185">Reference proteome</keyword>
<proteinExistence type="predicted"/>
<gene>
    <name evidence="1" type="ORF">SAMN05192542_104117</name>
</gene>
<organism evidence="1 2">
    <name type="scientific">Paraburkholderia caballeronis</name>
    <dbReference type="NCBI Taxonomy" id="416943"/>
    <lineage>
        <taxon>Bacteria</taxon>
        <taxon>Pseudomonadati</taxon>
        <taxon>Pseudomonadota</taxon>
        <taxon>Betaproteobacteria</taxon>
        <taxon>Burkholderiales</taxon>
        <taxon>Burkholderiaceae</taxon>
        <taxon>Paraburkholderia</taxon>
    </lineage>
</organism>
<name>A0A1H7KZJ5_9BURK</name>
<sequence length="65" mass="7249">MRRPDTSADVAREFRLMGCRGSAMEALSNEPLRRVLELRARIRAGREVPAPAVRDAKSRAANDID</sequence>
<dbReference type="STRING" id="416943.SAMN05445871_4062"/>
<evidence type="ECO:0000313" key="1">
    <source>
        <dbReference type="EMBL" id="SEK91974.1"/>
    </source>
</evidence>
<dbReference type="Proteomes" id="UP000199120">
    <property type="component" value="Unassembled WGS sequence"/>
</dbReference>
<accession>A0A1H7KZJ5</accession>
<protein>
    <submittedName>
        <fullName evidence="1">Uncharacterized protein</fullName>
    </submittedName>
</protein>
<dbReference type="EMBL" id="FOAJ01000004">
    <property type="protein sequence ID" value="SEK91974.1"/>
    <property type="molecule type" value="Genomic_DNA"/>
</dbReference>
<reference evidence="2" key="1">
    <citation type="submission" date="2016-10" db="EMBL/GenBank/DDBJ databases">
        <authorList>
            <person name="Varghese N."/>
            <person name="Submissions S."/>
        </authorList>
    </citation>
    <scope>NUCLEOTIDE SEQUENCE [LARGE SCALE GENOMIC DNA]</scope>
    <source>
        <strain evidence="2">LMG 26416</strain>
    </source>
</reference>